<dbReference type="VEuPathDB" id="VectorBase:ISCI017789"/>
<sequence>MVGILSCSMALTTTSVYGLWYLSSDLVYVILFPQLVAVVYLKDRCNTYGSLAGYVTGGFLRAAGGEALLGIPPYLKYPFYDEGDGQLFPFRTFSMIMTFTTLIGVSRASSWCFDGRLSLKFDVFGCFGKTPPRPVHLELGSSSTHEKLELVSARRGFLAEQQEQTSTQAEPPVTTEAQNEPYRNTTSTETVVVQAQQGPSDRSSLSNVTEMSSTIANRAGEDEMKRRSFSKPQEAKESNLRDVGANAPDLTVPEVHTPPNKAPEEKVLEVKPRSEGTLEVERIHEE</sequence>
<keyword evidence="6" id="KW-0739">Sodium transport</keyword>
<protein>
    <submittedName>
        <fullName evidence="9">Putative high-affinity choline transporter 1 isoform x2</fullName>
    </submittedName>
</protein>
<evidence type="ECO:0000256" key="7">
    <source>
        <dbReference type="SAM" id="MobiDB-lite"/>
    </source>
</evidence>
<evidence type="ECO:0000256" key="4">
    <source>
        <dbReference type="ARBA" id="ARBA00023065"/>
    </source>
</evidence>
<dbReference type="OrthoDB" id="546820at2759"/>
<accession>A0A4D5RWQ0</accession>
<proteinExistence type="predicted"/>
<evidence type="ECO:0000256" key="2">
    <source>
        <dbReference type="ARBA" id="ARBA00022847"/>
    </source>
</evidence>
<dbReference type="VEuPathDB" id="VectorBase:ISCW017789"/>
<feature type="compositionally biased region" description="Basic and acidic residues" evidence="7">
    <location>
        <begin position="262"/>
        <end position="286"/>
    </location>
</feature>
<feature type="transmembrane region" description="Helical" evidence="8">
    <location>
        <begin position="20"/>
        <end position="41"/>
    </location>
</feature>
<dbReference type="InterPro" id="IPR052244">
    <property type="entry name" value="Choline_transporter"/>
</dbReference>
<keyword evidence="5" id="KW-0325">Glycoprotein</keyword>
<evidence type="ECO:0000256" key="3">
    <source>
        <dbReference type="ARBA" id="ARBA00023053"/>
    </source>
</evidence>
<dbReference type="PANTHER" id="PTHR45897:SF4">
    <property type="entry name" value="HIGH-AFFINITY CHOLINE TRANSPORTER 1"/>
    <property type="match status" value="1"/>
</dbReference>
<keyword evidence="8" id="KW-1133">Transmembrane helix</keyword>
<dbReference type="AlphaFoldDB" id="A0A4D5RWQ0"/>
<dbReference type="PANTHER" id="PTHR45897">
    <property type="entry name" value="HIGH-AFFINITY CHOLINE TRANSPORTER 1"/>
    <property type="match status" value="1"/>
</dbReference>
<reference evidence="9" key="1">
    <citation type="submission" date="2019-04" db="EMBL/GenBank/DDBJ databases">
        <title>An insight into the mialome of Ixodes scapularis.</title>
        <authorList>
            <person name="Ribeiro J.M."/>
            <person name="Mather T.N."/>
            <person name="Karim S."/>
        </authorList>
    </citation>
    <scope>NUCLEOTIDE SEQUENCE</scope>
</reference>
<feature type="region of interest" description="Disordered" evidence="7">
    <location>
        <begin position="160"/>
        <end position="286"/>
    </location>
</feature>
<organism evidence="9">
    <name type="scientific">Ixodes scapularis</name>
    <name type="common">Black-legged tick</name>
    <name type="synonym">Deer tick</name>
    <dbReference type="NCBI Taxonomy" id="6945"/>
    <lineage>
        <taxon>Eukaryota</taxon>
        <taxon>Metazoa</taxon>
        <taxon>Ecdysozoa</taxon>
        <taxon>Arthropoda</taxon>
        <taxon>Chelicerata</taxon>
        <taxon>Arachnida</taxon>
        <taxon>Acari</taxon>
        <taxon>Parasitiformes</taxon>
        <taxon>Ixodida</taxon>
        <taxon>Ixodoidea</taxon>
        <taxon>Ixodidae</taxon>
        <taxon>Ixodinae</taxon>
        <taxon>Ixodes</taxon>
    </lineage>
</organism>
<evidence type="ECO:0000256" key="6">
    <source>
        <dbReference type="ARBA" id="ARBA00023201"/>
    </source>
</evidence>
<evidence type="ECO:0000256" key="8">
    <source>
        <dbReference type="SAM" id="Phobius"/>
    </source>
</evidence>
<dbReference type="GO" id="GO:0015293">
    <property type="term" value="F:symporter activity"/>
    <property type="evidence" value="ECO:0007669"/>
    <property type="project" value="UniProtKB-KW"/>
</dbReference>
<keyword evidence="3" id="KW-0915">Sodium</keyword>
<evidence type="ECO:0000256" key="1">
    <source>
        <dbReference type="ARBA" id="ARBA00022448"/>
    </source>
</evidence>
<feature type="compositionally biased region" description="Polar residues" evidence="7">
    <location>
        <begin position="175"/>
        <end position="216"/>
    </location>
</feature>
<keyword evidence="8" id="KW-0812">Transmembrane</keyword>
<evidence type="ECO:0000256" key="5">
    <source>
        <dbReference type="ARBA" id="ARBA00023180"/>
    </source>
</evidence>
<dbReference type="VEuPathDB" id="VectorBase:ISCP_036898"/>
<dbReference type="GO" id="GO:0006814">
    <property type="term" value="P:sodium ion transport"/>
    <property type="evidence" value="ECO:0007669"/>
    <property type="project" value="UniProtKB-KW"/>
</dbReference>
<name>A0A4D5RWQ0_IXOSC</name>
<feature type="compositionally biased region" description="Low complexity" evidence="7">
    <location>
        <begin position="160"/>
        <end position="170"/>
    </location>
</feature>
<keyword evidence="1" id="KW-0813">Transport</keyword>
<keyword evidence="8" id="KW-0472">Membrane</keyword>
<keyword evidence="4" id="KW-0406">Ion transport</keyword>
<dbReference type="EMBL" id="GHJT01007135">
    <property type="protein sequence ID" value="MOY41106.1"/>
    <property type="molecule type" value="Transcribed_RNA"/>
</dbReference>
<evidence type="ECO:0000313" key="9">
    <source>
        <dbReference type="EMBL" id="MOY41106.1"/>
    </source>
</evidence>
<keyword evidence="2" id="KW-0769">Symport</keyword>